<evidence type="ECO:0000256" key="3">
    <source>
        <dbReference type="ARBA" id="ARBA00022989"/>
    </source>
</evidence>
<comment type="caution">
    <text evidence="6">The sequence shown here is derived from an EMBL/GenBank/DDBJ whole genome shotgun (WGS) entry which is preliminary data.</text>
</comment>
<gene>
    <name evidence="6" type="ORF">ABR189_11595</name>
</gene>
<evidence type="ECO:0000256" key="4">
    <source>
        <dbReference type="ARBA" id="ARBA00023136"/>
    </source>
</evidence>
<keyword evidence="2 5" id="KW-0812">Transmembrane</keyword>
<dbReference type="RefSeq" id="WP_354660655.1">
    <property type="nucleotide sequence ID" value="NZ_JBEXAC010000001.1"/>
</dbReference>
<evidence type="ECO:0000256" key="1">
    <source>
        <dbReference type="ARBA" id="ARBA00004141"/>
    </source>
</evidence>
<dbReference type="Proteomes" id="UP001549749">
    <property type="component" value="Unassembled WGS sequence"/>
</dbReference>
<protein>
    <submittedName>
        <fullName evidence="6">UbiA family prenyltransferase</fullName>
    </submittedName>
</protein>
<dbReference type="InterPro" id="IPR000537">
    <property type="entry name" value="UbiA_prenyltransferase"/>
</dbReference>
<feature type="transmembrane region" description="Helical" evidence="5">
    <location>
        <begin position="6"/>
        <end position="25"/>
    </location>
</feature>
<feature type="transmembrane region" description="Helical" evidence="5">
    <location>
        <begin position="225"/>
        <end position="245"/>
    </location>
</feature>
<dbReference type="EMBL" id="JBEXAC010000001">
    <property type="protein sequence ID" value="MET6998020.1"/>
    <property type="molecule type" value="Genomic_DNA"/>
</dbReference>
<name>A0ABV2T5V3_9BACT</name>
<dbReference type="Gene3D" id="1.20.120.1780">
    <property type="entry name" value="UbiA prenyltransferase"/>
    <property type="match status" value="1"/>
</dbReference>
<feature type="transmembrane region" description="Helical" evidence="5">
    <location>
        <begin position="88"/>
        <end position="115"/>
    </location>
</feature>
<accession>A0ABV2T5V3</accession>
<proteinExistence type="predicted"/>
<feature type="transmembrane region" description="Helical" evidence="5">
    <location>
        <begin position="127"/>
        <end position="146"/>
    </location>
</feature>
<dbReference type="Pfam" id="PF01040">
    <property type="entry name" value="UbiA"/>
    <property type="match status" value="1"/>
</dbReference>
<feature type="transmembrane region" description="Helical" evidence="5">
    <location>
        <begin position="32"/>
        <end position="51"/>
    </location>
</feature>
<evidence type="ECO:0000256" key="5">
    <source>
        <dbReference type="SAM" id="Phobius"/>
    </source>
</evidence>
<keyword evidence="4 5" id="KW-0472">Membrane</keyword>
<comment type="subcellular location">
    <subcellularLocation>
        <location evidence="1">Membrane</location>
        <topology evidence="1">Multi-pass membrane protein</topology>
    </subcellularLocation>
</comment>
<keyword evidence="3 5" id="KW-1133">Transmembrane helix</keyword>
<feature type="transmembrane region" description="Helical" evidence="5">
    <location>
        <begin position="266"/>
        <end position="285"/>
    </location>
</feature>
<feature type="transmembrane region" description="Helical" evidence="5">
    <location>
        <begin position="199"/>
        <end position="219"/>
    </location>
</feature>
<sequence>MLKASTIQLLRFPFSWLLLPVYLFALSMAGQVNWWYALGSFILIHLLLYPASNGYNSYMDRDEGSIGGVKDPMAPTRELYVVSGLMDIAGAVLALTISMNFALCYVIYIIFSRLYSYRGVRLKQYPLTGYLTVVLNQGALVFYMVYVNVSKTGEAVPWQGLVISTLLIGAFYPITQIYQHDQDRKDGVTTISYRLGVRGTFLYCGSLYLAAFALLAIYLHHAGHFGYFIILQVWYLPVIVLFLRWAWQCWQDKSAADFQRTMRMNWVAATCTNMAFISVIIYKHFG</sequence>
<keyword evidence="7" id="KW-1185">Reference proteome</keyword>
<organism evidence="6 7">
    <name type="scientific">Chitinophaga defluvii</name>
    <dbReference type="NCBI Taxonomy" id="3163343"/>
    <lineage>
        <taxon>Bacteria</taxon>
        <taxon>Pseudomonadati</taxon>
        <taxon>Bacteroidota</taxon>
        <taxon>Chitinophagia</taxon>
        <taxon>Chitinophagales</taxon>
        <taxon>Chitinophagaceae</taxon>
        <taxon>Chitinophaga</taxon>
    </lineage>
</organism>
<feature type="transmembrane region" description="Helical" evidence="5">
    <location>
        <begin position="158"/>
        <end position="178"/>
    </location>
</feature>
<evidence type="ECO:0000313" key="6">
    <source>
        <dbReference type="EMBL" id="MET6998020.1"/>
    </source>
</evidence>
<evidence type="ECO:0000256" key="2">
    <source>
        <dbReference type="ARBA" id="ARBA00022692"/>
    </source>
</evidence>
<evidence type="ECO:0000313" key="7">
    <source>
        <dbReference type="Proteomes" id="UP001549749"/>
    </source>
</evidence>
<reference evidence="6 7" key="1">
    <citation type="submission" date="2024-06" db="EMBL/GenBank/DDBJ databases">
        <title>Chitinophaga defluvii sp. nov., isolated from municipal sewage.</title>
        <authorList>
            <person name="Zhang L."/>
        </authorList>
    </citation>
    <scope>NUCLEOTIDE SEQUENCE [LARGE SCALE GENOMIC DNA]</scope>
    <source>
        <strain evidence="6 7">H8</strain>
    </source>
</reference>